<sequence>MIGTSSLKAGRAGGGLPSSDTYQSPQTSSSLQSMSSIITLALFAQAVLANPVNRRQVTATSIATNVTVEPTLTANSTATAEPTLTTNITATAEPTLTANITTTDEPITFTDPSTDTFTVPITATTTSAIPSPTGGSDDGGYWLCSFPGAEATATATATSDPTTIADPFPTTTADDTTIIADPTVTDTDTAIPTATDTSTLTVPEVTDTDTTVPTETLTDTNIPTATETATDTDVPTVTDTLITATLPDPTVTSDPAATVTLAARHARAQTYTVVGPSTTAVIKCVRVWGGRPGRPHHPYPHPNPPHHSQGSSQIFSPLPTSDVYTTDTFAASTITDASPAATPVSSYTDIPTTTFGVVG</sequence>
<feature type="region of interest" description="Disordered" evidence="1">
    <location>
        <begin position="1"/>
        <end position="28"/>
    </location>
</feature>
<gene>
    <name evidence="2" type="ORF">RDB_LOCUS49260</name>
</gene>
<name>A0A8H3AUA2_9AGAM</name>
<protein>
    <submittedName>
        <fullName evidence="2">Uncharacterized protein</fullName>
    </submittedName>
</protein>
<dbReference type="AlphaFoldDB" id="A0A8H3AUA2"/>
<evidence type="ECO:0000313" key="2">
    <source>
        <dbReference type="EMBL" id="CAE6440508.1"/>
    </source>
</evidence>
<evidence type="ECO:0000313" key="3">
    <source>
        <dbReference type="Proteomes" id="UP000663888"/>
    </source>
</evidence>
<accession>A0A8H3AUA2</accession>
<proteinExistence type="predicted"/>
<feature type="region of interest" description="Disordered" evidence="1">
    <location>
        <begin position="293"/>
        <end position="318"/>
    </location>
</feature>
<dbReference type="Proteomes" id="UP000663888">
    <property type="component" value="Unassembled WGS sequence"/>
</dbReference>
<reference evidence="2" key="1">
    <citation type="submission" date="2021-01" db="EMBL/GenBank/DDBJ databases">
        <authorList>
            <person name="Kaushik A."/>
        </authorList>
    </citation>
    <scope>NUCLEOTIDE SEQUENCE</scope>
    <source>
        <strain evidence="2">AG4-R118</strain>
    </source>
</reference>
<evidence type="ECO:0000256" key="1">
    <source>
        <dbReference type="SAM" id="MobiDB-lite"/>
    </source>
</evidence>
<comment type="caution">
    <text evidence="2">The sequence shown here is derived from an EMBL/GenBank/DDBJ whole genome shotgun (WGS) entry which is preliminary data.</text>
</comment>
<organism evidence="2 3">
    <name type="scientific">Rhizoctonia solani</name>
    <dbReference type="NCBI Taxonomy" id="456999"/>
    <lineage>
        <taxon>Eukaryota</taxon>
        <taxon>Fungi</taxon>
        <taxon>Dikarya</taxon>
        <taxon>Basidiomycota</taxon>
        <taxon>Agaricomycotina</taxon>
        <taxon>Agaricomycetes</taxon>
        <taxon>Cantharellales</taxon>
        <taxon>Ceratobasidiaceae</taxon>
        <taxon>Rhizoctonia</taxon>
    </lineage>
</organism>
<feature type="compositionally biased region" description="Polar residues" evidence="1">
    <location>
        <begin position="308"/>
        <end position="318"/>
    </location>
</feature>
<dbReference type="EMBL" id="CAJMWX010000966">
    <property type="protein sequence ID" value="CAE6440508.1"/>
    <property type="molecule type" value="Genomic_DNA"/>
</dbReference>